<accession>A0A8A3NTR7</accession>
<dbReference type="AlphaFoldDB" id="A0A8A3NTR7"/>
<feature type="compositionally biased region" description="Polar residues" evidence="1">
    <location>
        <begin position="34"/>
        <end position="47"/>
    </location>
</feature>
<dbReference type="PANTHER" id="PTHR38702">
    <property type="entry name" value="CALPONIN-HOMOLOGY (CH) DOMAIN-CONTAINING PROTEIN"/>
    <property type="match status" value="1"/>
</dbReference>
<evidence type="ECO:0000256" key="1">
    <source>
        <dbReference type="SAM" id="MobiDB-lite"/>
    </source>
</evidence>
<gene>
    <name evidence="2" type="ORF">DSL72_003358</name>
</gene>
<organism evidence="2 3">
    <name type="scientific">Monilinia vaccinii-corymbosi</name>
    <dbReference type="NCBI Taxonomy" id="61207"/>
    <lineage>
        <taxon>Eukaryota</taxon>
        <taxon>Fungi</taxon>
        <taxon>Dikarya</taxon>
        <taxon>Ascomycota</taxon>
        <taxon>Pezizomycotina</taxon>
        <taxon>Leotiomycetes</taxon>
        <taxon>Helotiales</taxon>
        <taxon>Sclerotiniaceae</taxon>
        <taxon>Monilinia</taxon>
    </lineage>
</organism>
<feature type="region of interest" description="Disordered" evidence="1">
    <location>
        <begin position="255"/>
        <end position="275"/>
    </location>
</feature>
<proteinExistence type="predicted"/>
<dbReference type="PANTHER" id="PTHR38702:SF1">
    <property type="entry name" value="CALPONIN-HOMOLOGY (CH) DOMAIN-CONTAINING PROTEIN"/>
    <property type="match status" value="1"/>
</dbReference>
<dbReference type="Proteomes" id="UP000672032">
    <property type="component" value="Chromosome 1"/>
</dbReference>
<dbReference type="EMBL" id="CP063405">
    <property type="protein sequence ID" value="QSZ28853.1"/>
    <property type="molecule type" value="Genomic_DNA"/>
</dbReference>
<keyword evidence="3" id="KW-1185">Reference proteome</keyword>
<feature type="region of interest" description="Disordered" evidence="1">
    <location>
        <begin position="1"/>
        <end position="104"/>
    </location>
</feature>
<reference evidence="2" key="1">
    <citation type="submission" date="2020-10" db="EMBL/GenBank/DDBJ databases">
        <title>Genome Sequence of Monilinia vaccinii-corymbosi Sheds Light on Mummy Berry Disease Infection of Blueberry and Mating Type.</title>
        <authorList>
            <person name="Yow A.G."/>
            <person name="Zhang Y."/>
            <person name="Bansal K."/>
            <person name="Eacker S.M."/>
            <person name="Sullivan S."/>
            <person name="Liachko I."/>
            <person name="Cubeta M.A."/>
            <person name="Rollins J.A."/>
            <person name="Ashrafi H."/>
        </authorList>
    </citation>
    <scope>NUCLEOTIDE SEQUENCE</scope>
    <source>
        <strain evidence="2">RL-1</strain>
    </source>
</reference>
<dbReference type="OrthoDB" id="2534759at2759"/>
<feature type="compositionally biased region" description="Low complexity" evidence="1">
    <location>
        <begin position="48"/>
        <end position="74"/>
    </location>
</feature>
<feature type="compositionally biased region" description="Low complexity" evidence="1">
    <location>
        <begin position="10"/>
        <end position="27"/>
    </location>
</feature>
<protein>
    <submittedName>
        <fullName evidence="2">Uncharacterized protein</fullName>
    </submittedName>
</protein>
<feature type="region of interest" description="Disordered" evidence="1">
    <location>
        <begin position="180"/>
        <end position="216"/>
    </location>
</feature>
<feature type="compositionally biased region" description="Acidic residues" evidence="1">
    <location>
        <begin position="193"/>
        <end position="208"/>
    </location>
</feature>
<evidence type="ECO:0000313" key="3">
    <source>
        <dbReference type="Proteomes" id="UP000672032"/>
    </source>
</evidence>
<evidence type="ECO:0000313" key="2">
    <source>
        <dbReference type="EMBL" id="QSZ28853.1"/>
    </source>
</evidence>
<sequence>MEAAEECTRRPAFTRRSPSPTRSPRPAIGATGGFSRSVSTASEGSVFSSRSSAMSRASEHSSMGSSASRSSSASYGNRTPMAGLERPKRRGYVRPQGTNFAKSAQARESVLSLGSIAHLQYYFARTGLLDGKGGRFMKKRKDGRETLDLSVLDTTFRAPASGFDADSSYASTASSPELSAQFGGGLVSSPINDDNEDEDDFCMEEEDDNPLHKLPPTASTYIHREKVVTPPPTLDQLRKGLVDALNNATTALEDAKNAKTPPASPLSKIKADPADPTDPVIPEGWFEVQGMHILDIMTLAIRAAKLYYTAHEHPERLLAIKSEKEIRGDLLSVLEVLKRMATRGFANGIRTEEREAMDTWTDGVRNMLRQEKVLEAEERRLMASWTWLHGDDWAGKAIEREYAFLKSMDPDPDTLPPLSLLGDVEDDSQLPTPFLAEMTTGLRLVRLHNAAVKTSKRPFGAISTFHTEFNKPYRSAENLRFWVKAAELRWEVDVKFDVMGVVHSEDREAWEGFEAVIWKWCKAVREELSEELKRPRKMSIRI</sequence>
<name>A0A8A3NTR7_9HELO</name>